<dbReference type="EMBL" id="JAUSRF010000001">
    <property type="protein sequence ID" value="MDP9835284.1"/>
    <property type="molecule type" value="Genomic_DNA"/>
</dbReference>
<gene>
    <name evidence="10" type="ORF">J2T09_000025</name>
</gene>
<evidence type="ECO:0000256" key="1">
    <source>
        <dbReference type="ARBA" id="ARBA00004418"/>
    </source>
</evidence>
<keyword evidence="7" id="KW-0574">Periplasm</keyword>
<dbReference type="Proteomes" id="UP001241472">
    <property type="component" value="Unassembled WGS sequence"/>
</dbReference>
<evidence type="ECO:0000256" key="7">
    <source>
        <dbReference type="ARBA" id="ARBA00022764"/>
    </source>
</evidence>
<comment type="subunit">
    <text evidence="3">The complex is composed of two ATP-binding proteins (UgpC), two transmembrane proteins (UgpA and UgpE) and a solute-binding protein (UgpB).</text>
</comment>
<dbReference type="InterPro" id="IPR050490">
    <property type="entry name" value="Bact_solute-bd_prot1"/>
</dbReference>
<evidence type="ECO:0000256" key="6">
    <source>
        <dbReference type="ARBA" id="ARBA00022729"/>
    </source>
</evidence>
<protein>
    <recommendedName>
        <fullName evidence="4">sn-glycerol-3-phosphate-binding periplasmic protein UgpB</fullName>
    </recommendedName>
</protein>
<organism evidence="10 11">
    <name type="scientific">Neorhizobium huautlense</name>
    <dbReference type="NCBI Taxonomy" id="67774"/>
    <lineage>
        <taxon>Bacteria</taxon>
        <taxon>Pseudomonadati</taxon>
        <taxon>Pseudomonadota</taxon>
        <taxon>Alphaproteobacteria</taxon>
        <taxon>Hyphomicrobiales</taxon>
        <taxon>Rhizobiaceae</taxon>
        <taxon>Rhizobium/Agrobacterium group</taxon>
        <taxon>Neorhizobium</taxon>
    </lineage>
</organism>
<dbReference type="InterPro" id="IPR006059">
    <property type="entry name" value="SBP"/>
</dbReference>
<evidence type="ECO:0000313" key="11">
    <source>
        <dbReference type="Proteomes" id="UP001241472"/>
    </source>
</evidence>
<accession>A0ABT9PNK5</accession>
<name>A0ABT9PNK5_9HYPH</name>
<keyword evidence="5" id="KW-0813">Transport</keyword>
<dbReference type="RefSeq" id="WP_373458276.1">
    <property type="nucleotide sequence ID" value="NZ_JAUSRF010000001.1"/>
</dbReference>
<keyword evidence="6 9" id="KW-0732">Signal</keyword>
<comment type="similarity">
    <text evidence="2">Belongs to the bacterial solute-binding protein 1 family.</text>
</comment>
<sequence>MMNRFTLAAVAAVMAGAGSAQAANIEFWYGNTGNVEVAIKAQCDAFNASQSEHKVNCVGQGSYEVSMQKAIAAYRAKNHPILIQFFDAGTLDLMLSGAVEPVQDLMPEVKWDSYIAGARAYYETSKGKLFAQPYNSSTLLFYTNKTELEKAGISETPTDWEGIIEAARKLKAAGHACPFVTDGDTWRILEQFSARHGLPIATKHNGYDGLDAEYVINSTFAAKHLANLVEWRKEGLVRLAADTKAGNYTAAFNAGECAMMEQSSGSYAAASKAFDGKYELTVSMAPMYKGYERHNTFVGGASIYIMKGHKQPEIEAAKAFLDFLRKPEQQMSFTAATGYVPVTTDVLDVIAKSDEANSPKYATAKVGVESMNQPATADTRGIRLGFYVQFREVFMEETQKAFAGQQTMQAALDNTKKRGDQLLRRFEQTYKGKQLP</sequence>
<comment type="caution">
    <text evidence="10">The sequence shown here is derived from an EMBL/GenBank/DDBJ whole genome shotgun (WGS) entry which is preliminary data.</text>
</comment>
<evidence type="ECO:0000256" key="9">
    <source>
        <dbReference type="SAM" id="SignalP"/>
    </source>
</evidence>
<reference evidence="10 11" key="1">
    <citation type="submission" date="2023-07" db="EMBL/GenBank/DDBJ databases">
        <title>Sorghum-associated microbial communities from plants grown in Nebraska, USA.</title>
        <authorList>
            <person name="Schachtman D."/>
        </authorList>
    </citation>
    <scope>NUCLEOTIDE SEQUENCE [LARGE SCALE GENOMIC DNA]</scope>
    <source>
        <strain evidence="10 11">DS1307</strain>
    </source>
</reference>
<dbReference type="Pfam" id="PF13416">
    <property type="entry name" value="SBP_bac_8"/>
    <property type="match status" value="1"/>
</dbReference>
<dbReference type="Gene3D" id="3.40.190.10">
    <property type="entry name" value="Periplasmic binding protein-like II"/>
    <property type="match status" value="2"/>
</dbReference>
<dbReference type="PANTHER" id="PTHR43649:SF31">
    <property type="entry name" value="SN-GLYCEROL-3-PHOSPHATE-BINDING PERIPLASMIC PROTEIN UGPB"/>
    <property type="match status" value="1"/>
</dbReference>
<evidence type="ECO:0000256" key="4">
    <source>
        <dbReference type="ARBA" id="ARBA00017470"/>
    </source>
</evidence>
<dbReference type="PANTHER" id="PTHR43649">
    <property type="entry name" value="ARABINOSE-BINDING PROTEIN-RELATED"/>
    <property type="match status" value="1"/>
</dbReference>
<evidence type="ECO:0000256" key="5">
    <source>
        <dbReference type="ARBA" id="ARBA00022448"/>
    </source>
</evidence>
<evidence type="ECO:0000256" key="2">
    <source>
        <dbReference type="ARBA" id="ARBA00008520"/>
    </source>
</evidence>
<comment type="subcellular location">
    <subcellularLocation>
        <location evidence="1">Periplasm</location>
    </subcellularLocation>
</comment>
<comment type="function">
    <text evidence="8">Part of the ABC transporter complex UgpBAEC involved in sn-glycerol-3-phosphate (G3P) import. Binds G3P.</text>
</comment>
<evidence type="ECO:0000256" key="3">
    <source>
        <dbReference type="ARBA" id="ARBA00011557"/>
    </source>
</evidence>
<evidence type="ECO:0000313" key="10">
    <source>
        <dbReference type="EMBL" id="MDP9835284.1"/>
    </source>
</evidence>
<feature type="signal peptide" evidence="9">
    <location>
        <begin position="1"/>
        <end position="22"/>
    </location>
</feature>
<dbReference type="SUPFAM" id="SSF53850">
    <property type="entry name" value="Periplasmic binding protein-like II"/>
    <property type="match status" value="1"/>
</dbReference>
<feature type="chain" id="PRO_5045134236" description="sn-glycerol-3-phosphate-binding periplasmic protein UgpB" evidence="9">
    <location>
        <begin position="23"/>
        <end position="436"/>
    </location>
</feature>
<proteinExistence type="inferred from homology"/>
<evidence type="ECO:0000256" key="8">
    <source>
        <dbReference type="ARBA" id="ARBA00034473"/>
    </source>
</evidence>
<keyword evidence="11" id="KW-1185">Reference proteome</keyword>